<accession>A0A084A817</accession>
<evidence type="ECO:0000313" key="10">
    <source>
        <dbReference type="Proteomes" id="UP000028401"/>
    </source>
</evidence>
<dbReference type="PATRIC" id="fig|1415168.3.peg.2390"/>
<dbReference type="Proteomes" id="UP000028401">
    <property type="component" value="Unassembled WGS sequence"/>
</dbReference>
<evidence type="ECO:0000256" key="1">
    <source>
        <dbReference type="ARBA" id="ARBA00004651"/>
    </source>
</evidence>
<dbReference type="EMBL" id="AZSI01000161">
    <property type="protein sequence ID" value="KEY61446.1"/>
    <property type="molecule type" value="Genomic_DNA"/>
</dbReference>
<feature type="transmembrane region" description="Helical" evidence="7">
    <location>
        <begin position="176"/>
        <end position="197"/>
    </location>
</feature>
<comment type="similarity">
    <text evidence="2">Belongs to the DedA family.</text>
</comment>
<evidence type="ECO:0000256" key="7">
    <source>
        <dbReference type="SAM" id="Phobius"/>
    </source>
</evidence>
<evidence type="ECO:0000256" key="5">
    <source>
        <dbReference type="ARBA" id="ARBA00022989"/>
    </source>
</evidence>
<comment type="subcellular location">
    <subcellularLocation>
        <location evidence="1">Cell membrane</location>
        <topology evidence="1">Multi-pass membrane protein</topology>
    </subcellularLocation>
</comment>
<dbReference type="InterPro" id="IPR032816">
    <property type="entry name" value="VTT_dom"/>
</dbReference>
<gene>
    <name evidence="9" type="ORF">U725_02328</name>
</gene>
<evidence type="ECO:0000256" key="3">
    <source>
        <dbReference type="ARBA" id="ARBA00022475"/>
    </source>
</evidence>
<proteinExistence type="inferred from homology"/>
<comment type="caution">
    <text evidence="9">The sequence shown here is derived from an EMBL/GenBank/DDBJ whole genome shotgun (WGS) entry which is preliminary data.</text>
</comment>
<name>A0A084A817_LACLC</name>
<feature type="transmembrane region" description="Helical" evidence="7">
    <location>
        <begin position="50"/>
        <end position="72"/>
    </location>
</feature>
<keyword evidence="5 7" id="KW-1133">Transmembrane helix</keyword>
<evidence type="ECO:0000256" key="4">
    <source>
        <dbReference type="ARBA" id="ARBA00022692"/>
    </source>
</evidence>
<evidence type="ECO:0000313" key="9">
    <source>
        <dbReference type="EMBL" id="KEY61446.1"/>
    </source>
</evidence>
<feature type="transmembrane region" description="Helical" evidence="7">
    <location>
        <begin position="12"/>
        <end position="30"/>
    </location>
</feature>
<feature type="domain" description="VTT" evidence="8">
    <location>
        <begin position="30"/>
        <end position="161"/>
    </location>
</feature>
<dbReference type="Pfam" id="PF09335">
    <property type="entry name" value="VTT_dom"/>
    <property type="match status" value="1"/>
</dbReference>
<evidence type="ECO:0000256" key="6">
    <source>
        <dbReference type="ARBA" id="ARBA00023136"/>
    </source>
</evidence>
<dbReference type="PANTHER" id="PTHR42709">
    <property type="entry name" value="ALKALINE PHOSPHATASE LIKE PROTEIN"/>
    <property type="match status" value="1"/>
</dbReference>
<organism evidence="9 10">
    <name type="scientific">Lactococcus cremoris subsp. cremoris GE214</name>
    <dbReference type="NCBI Taxonomy" id="1415168"/>
    <lineage>
        <taxon>Bacteria</taxon>
        <taxon>Bacillati</taxon>
        <taxon>Bacillota</taxon>
        <taxon>Bacilli</taxon>
        <taxon>Lactobacillales</taxon>
        <taxon>Streptococcaceae</taxon>
        <taxon>Lactococcus</taxon>
        <taxon>Lactococcus cremoris subsp. cremoris</taxon>
    </lineage>
</organism>
<dbReference type="RefSeq" id="WP_014572964.1">
    <property type="nucleotide sequence ID" value="NZ_AZSI01000161.1"/>
</dbReference>
<keyword evidence="3" id="KW-1003">Cell membrane</keyword>
<protein>
    <submittedName>
        <fullName evidence="9">Putative membrane-associated protein</fullName>
    </submittedName>
</protein>
<sequence>MQEIIIQVMNQFGYFGVAFLIMIENIFPPIPSEVILTFGGFMTTYSELGIIGMIIAATIGSVLGALILYFVGRLLSVERLERLVSGRLGKVLRLKPEDITKAEKWFLKRGYATIFFCRFIPLIRSLISVPAGSAKMKLPSFLILTTLGTLIWNIVLVSLGAALGDNWEMIAGILDSYSSVVVAILGVIFILGLLHFVKKRFFPKNKNYSPDSEK</sequence>
<keyword evidence="6 7" id="KW-0472">Membrane</keyword>
<feature type="transmembrane region" description="Helical" evidence="7">
    <location>
        <begin position="141"/>
        <end position="164"/>
    </location>
</feature>
<dbReference type="AlphaFoldDB" id="A0A084A817"/>
<dbReference type="GO" id="GO:0005886">
    <property type="term" value="C:plasma membrane"/>
    <property type="evidence" value="ECO:0007669"/>
    <property type="project" value="UniProtKB-SubCell"/>
</dbReference>
<reference evidence="9 10" key="1">
    <citation type="submission" date="2014-06" db="EMBL/GenBank/DDBJ databases">
        <title>Draft genome sequence of the putrescine producing strain Lactococcus lactis subsp cremoris GE214.</title>
        <authorList>
            <person name="Ladero V."/>
            <person name="Linares D.M."/>
            <person name="del Rio B."/>
            <person name="Mayo B."/>
            <person name="Martin M.C."/>
            <person name="Fernandez M."/>
            <person name="Alvarez M.A."/>
        </authorList>
    </citation>
    <scope>NUCLEOTIDE SEQUENCE [LARGE SCALE GENOMIC DNA]</scope>
    <source>
        <strain evidence="9 10">GE214</strain>
    </source>
</reference>
<keyword evidence="4 7" id="KW-0812">Transmembrane</keyword>
<dbReference type="PANTHER" id="PTHR42709:SF6">
    <property type="entry name" value="UNDECAPRENYL PHOSPHATE TRANSPORTER A"/>
    <property type="match status" value="1"/>
</dbReference>
<evidence type="ECO:0000259" key="8">
    <source>
        <dbReference type="Pfam" id="PF09335"/>
    </source>
</evidence>
<dbReference type="InterPro" id="IPR051311">
    <property type="entry name" value="DedA_domain"/>
</dbReference>
<evidence type="ECO:0000256" key="2">
    <source>
        <dbReference type="ARBA" id="ARBA00010792"/>
    </source>
</evidence>